<keyword evidence="2" id="KW-0812">Transmembrane</keyword>
<keyword evidence="2" id="KW-1133">Transmembrane helix</keyword>
<proteinExistence type="predicted"/>
<keyword evidence="4" id="KW-1185">Reference proteome</keyword>
<name>A0A163JK68_DIDRA</name>
<dbReference type="Proteomes" id="UP000076837">
    <property type="component" value="Unassembled WGS sequence"/>
</dbReference>
<evidence type="ECO:0000313" key="3">
    <source>
        <dbReference type="EMBL" id="KZM26414.1"/>
    </source>
</evidence>
<keyword evidence="2" id="KW-0472">Membrane</keyword>
<protein>
    <submittedName>
        <fullName evidence="3">Uncharacterized protein</fullName>
    </submittedName>
</protein>
<comment type="caution">
    <text evidence="3">The sequence shown here is derived from an EMBL/GenBank/DDBJ whole genome shotgun (WGS) entry which is preliminary data.</text>
</comment>
<evidence type="ECO:0000256" key="2">
    <source>
        <dbReference type="SAM" id="Phobius"/>
    </source>
</evidence>
<reference evidence="3 4" key="1">
    <citation type="journal article" date="2016" name="Sci. Rep.">
        <title>Draft genome sequencing and secretome analysis of fungal phytopathogen Ascochyta rabiei provides insight into the necrotrophic effector repertoire.</title>
        <authorList>
            <person name="Verma S."/>
            <person name="Gazara R.K."/>
            <person name="Nizam S."/>
            <person name="Parween S."/>
            <person name="Chattopadhyay D."/>
            <person name="Verma P.K."/>
        </authorList>
    </citation>
    <scope>NUCLEOTIDE SEQUENCE [LARGE SCALE GENOMIC DNA]</scope>
    <source>
        <strain evidence="3 4">ArDII</strain>
    </source>
</reference>
<organism evidence="3 4">
    <name type="scientific">Didymella rabiei</name>
    <name type="common">Chickpea ascochyta blight fungus</name>
    <name type="synonym">Mycosphaerella rabiei</name>
    <dbReference type="NCBI Taxonomy" id="5454"/>
    <lineage>
        <taxon>Eukaryota</taxon>
        <taxon>Fungi</taxon>
        <taxon>Dikarya</taxon>
        <taxon>Ascomycota</taxon>
        <taxon>Pezizomycotina</taxon>
        <taxon>Dothideomycetes</taxon>
        <taxon>Pleosporomycetidae</taxon>
        <taxon>Pleosporales</taxon>
        <taxon>Pleosporineae</taxon>
        <taxon>Didymellaceae</taxon>
        <taxon>Ascochyta</taxon>
    </lineage>
</organism>
<sequence length="802" mass="89042">MLLCSLKLADDITFILAVLLWLIFGGHQWLVVSSWLQPPVQCAQAQLVDEKSEKQFVLAETSQQHCTVDAASFVPLSCSPIVILSIAPRGSDGEKTVWRRSAVANVIDDTAAASHAVTATSDLTGPKSALLERNDRVEHDGSAASDECHSIVFVDTTLKNHLKLRTAEDPVASSSSLGQTAITEPMNETAHGTTRTATSVCVNILAATIQEHAHAISILTNLHNVVQVQGSTACKTTSDIPSGSEGGLMPTTSEFPGGSSTRPSSEDGGVVIDERLGDDDDDNHVVNIGTVEGQADLELCLKHHTIVSPVEVARLMEAHDNPTFCEGRLDNVRREALYRRYRSVRDFYNQDETASDFTGLASWPDRSVSGDEKDIYGMLGQGWHYLSSQMQQYIVNNGFRELIRIRDGITGLNLFSTQLELAWHRNNPLMMNGGLPQVTDIKDVYICQISKTRSHRTPYSTSSRACSGFSLNHRQYLTDEQEVLINQGSVEYIEETANAKISGRLQDLRASSRHGQAQLDNPVLGWLDGMERVEQFDANDCLPCNCGRKAMHDQLRFRYTAEPGYNPSQYAYAAPEPGFLLDEALELDRRKKMLDASYYGPAVGFPRSQSVAQICDLHAIPSNNLWILVDDCVEDANKCLSDATGDLPVPGFVNLQRYPHGFRIPRGFLEVERDELPPRCKHGYLHPPFADHCNRCFPNGEHENCPECDTHGVAREIERDPSMEAEYEIAWEQYDQGQLTLASKAIVEVKAQVVRAKSFAHVSYCFSEWSLALVVWCFHFFETIQSDSVDYCLFLYSELSLA</sequence>
<feature type="region of interest" description="Disordered" evidence="1">
    <location>
        <begin position="234"/>
        <end position="267"/>
    </location>
</feature>
<feature type="compositionally biased region" description="Polar residues" evidence="1">
    <location>
        <begin position="250"/>
        <end position="263"/>
    </location>
</feature>
<evidence type="ECO:0000313" key="4">
    <source>
        <dbReference type="Proteomes" id="UP000076837"/>
    </source>
</evidence>
<dbReference type="EMBL" id="JYNV01000105">
    <property type="protein sequence ID" value="KZM26414.1"/>
    <property type="molecule type" value="Genomic_DNA"/>
</dbReference>
<dbReference type="OrthoDB" id="3795221at2759"/>
<evidence type="ECO:0000256" key="1">
    <source>
        <dbReference type="SAM" id="MobiDB-lite"/>
    </source>
</evidence>
<feature type="transmembrane region" description="Helical" evidence="2">
    <location>
        <begin position="12"/>
        <end position="36"/>
    </location>
</feature>
<gene>
    <name evidence="3" type="ORF">ST47_g2440</name>
</gene>
<dbReference type="AlphaFoldDB" id="A0A163JK68"/>
<accession>A0A163JK68</accession>